<dbReference type="AlphaFoldDB" id="A0A4Q5MW39"/>
<keyword evidence="1" id="KW-0547">Nucleotide-binding</keyword>
<dbReference type="InterPro" id="IPR016032">
    <property type="entry name" value="Sig_transdc_resp-reg_C-effctor"/>
</dbReference>
<dbReference type="GO" id="GO:0005737">
    <property type="term" value="C:cytoplasm"/>
    <property type="evidence" value="ECO:0007669"/>
    <property type="project" value="TreeGrafter"/>
</dbReference>
<comment type="caution">
    <text evidence="4">The sequence shown here is derived from an EMBL/GenBank/DDBJ whole genome shotgun (WGS) entry which is preliminary data.</text>
</comment>
<keyword evidence="2" id="KW-0067">ATP-binding</keyword>
<gene>
    <name evidence="4" type="ORF">EUA98_17065</name>
</gene>
<dbReference type="GO" id="GO:0004016">
    <property type="term" value="F:adenylate cyclase activity"/>
    <property type="evidence" value="ECO:0007669"/>
    <property type="project" value="TreeGrafter"/>
</dbReference>
<dbReference type="OrthoDB" id="483at2"/>
<evidence type="ECO:0000259" key="3">
    <source>
        <dbReference type="PROSITE" id="PS50043"/>
    </source>
</evidence>
<dbReference type="InterPro" id="IPR000792">
    <property type="entry name" value="Tscrpt_reg_LuxR_C"/>
</dbReference>
<sequence>MGTPDGSILGRRSELDRVSSLIGGARNGRGGALLVRGDLGVGKTALLDQAIGNAGGMRLVRADGYEAESTMAYAALQRIGAPMAAHLQELPATQVAALRIAAGLDGGPPPDRYLVGLGMLSLLAAAGAAQPLVCVVDDAHLVDAESLEILAFVARRLKAESIALLLTTRHDARVDVAAAGLPRLDLGGLDPVSAVQLLDRSASGPLDPLIARQIAEETLGNPLALIDLGREFTARQLTDSWISPMPVPIGLRLETHYLGLVEEIPDVAQLWLRVAAAESSGNAIVIDRAASRLGVPAGAAAGAERARLASVHDTVTFRHPLVRAAVYHAMTAADRLRVHGALRDVADELGRPDLAVWHASAAAVGSDDAVAARVEQAADDAGARGGSASRARLLSRAADLTPAGPVRDGRLLAAAEASAAAGGARMALGLLDRLDATGLDPVGAGRARSLRVMLAMFVADPAGITGGAATLLRAADLFHGVAPELEQRALVRAFEMALTAEWAMEDLTLPELGRRLAEGVAVADGSHAVALRALSAHILLPYEEAVPSMRAAVEMLQTADDADLLDLGHFGIALTMALWDERACVELLERTAQVARAAGLLRVLDTTLWLLGLVELVRGDPAASGRYIEQVRDLRTAIGYDAEQVVNASYLAWAGAPTTQVELIAKGILATGFGGAWTVAMTGLSVRQLADGHYRDAFERLRPMVDTPFLQVSYQQLPELVEAGVRSGNSAAARSAADRLAVFAAASGTPWARGVAERAAALLAPDAEAEDRYVRAIEHLRRTTAPGELGRGHLLYGEWLRRVKRRREAREQLRLALAIFERVAAPAFADRARRELAATGEHVLRNEPGDGGLTPQEATIAGMAANGQTNAEIGAALFISTNTVDYHLRKVFRKLAVTSRRQLAEHLTSP</sequence>
<name>A0A4Q5MW39_9MICO</name>
<protein>
    <submittedName>
        <fullName evidence="4">Helix-turn-helix transcriptional regulator</fullName>
    </submittedName>
</protein>
<dbReference type="PRINTS" id="PR00038">
    <property type="entry name" value="HTHLUXR"/>
</dbReference>
<dbReference type="PANTHER" id="PTHR16305:SF35">
    <property type="entry name" value="TRANSCRIPTIONAL ACTIVATOR DOMAIN"/>
    <property type="match status" value="1"/>
</dbReference>
<dbReference type="InterPro" id="IPR027417">
    <property type="entry name" value="P-loop_NTPase"/>
</dbReference>
<proteinExistence type="predicted"/>
<dbReference type="PANTHER" id="PTHR16305">
    <property type="entry name" value="TESTICULAR SOLUBLE ADENYLYL CYCLASE"/>
    <property type="match status" value="1"/>
</dbReference>
<evidence type="ECO:0000256" key="1">
    <source>
        <dbReference type="ARBA" id="ARBA00022741"/>
    </source>
</evidence>
<accession>A0A4Q5MW39</accession>
<dbReference type="Proteomes" id="UP000293764">
    <property type="component" value="Unassembled WGS sequence"/>
</dbReference>
<organism evidence="4 5">
    <name type="scientific">Pengzhenrongella frigida</name>
    <dbReference type="NCBI Taxonomy" id="1259133"/>
    <lineage>
        <taxon>Bacteria</taxon>
        <taxon>Bacillati</taxon>
        <taxon>Actinomycetota</taxon>
        <taxon>Actinomycetes</taxon>
        <taxon>Micrococcales</taxon>
        <taxon>Pengzhenrongella</taxon>
    </lineage>
</organism>
<dbReference type="GO" id="GO:0005524">
    <property type="term" value="F:ATP binding"/>
    <property type="evidence" value="ECO:0007669"/>
    <property type="project" value="UniProtKB-KW"/>
</dbReference>
<dbReference type="EMBL" id="SDWW01000054">
    <property type="protein sequence ID" value="RYV49749.1"/>
    <property type="molecule type" value="Genomic_DNA"/>
</dbReference>
<dbReference type="CDD" id="cd06170">
    <property type="entry name" value="LuxR_C_like"/>
    <property type="match status" value="1"/>
</dbReference>
<reference evidence="4 5" key="1">
    <citation type="submission" date="2019-01" db="EMBL/GenBank/DDBJ databases">
        <title>Novel species of Cellulomonas.</title>
        <authorList>
            <person name="Liu Q."/>
            <person name="Xin Y.-H."/>
        </authorList>
    </citation>
    <scope>NUCLEOTIDE SEQUENCE [LARGE SCALE GENOMIC DNA]</scope>
    <source>
        <strain evidence="4 5">HLT2-17</strain>
    </source>
</reference>
<dbReference type="InterPro" id="IPR041664">
    <property type="entry name" value="AAA_16"/>
</dbReference>
<evidence type="ECO:0000313" key="5">
    <source>
        <dbReference type="Proteomes" id="UP000293764"/>
    </source>
</evidence>
<dbReference type="Gene3D" id="1.10.10.10">
    <property type="entry name" value="Winged helix-like DNA-binding domain superfamily/Winged helix DNA-binding domain"/>
    <property type="match status" value="1"/>
</dbReference>
<dbReference type="GO" id="GO:0006355">
    <property type="term" value="P:regulation of DNA-templated transcription"/>
    <property type="evidence" value="ECO:0007669"/>
    <property type="project" value="InterPro"/>
</dbReference>
<feature type="domain" description="HTH luxR-type" evidence="3">
    <location>
        <begin position="846"/>
        <end position="910"/>
    </location>
</feature>
<dbReference type="Pfam" id="PF00196">
    <property type="entry name" value="GerE"/>
    <property type="match status" value="1"/>
</dbReference>
<dbReference type="SUPFAM" id="SSF46894">
    <property type="entry name" value="C-terminal effector domain of the bipartite response regulators"/>
    <property type="match status" value="1"/>
</dbReference>
<dbReference type="Pfam" id="PF13191">
    <property type="entry name" value="AAA_16"/>
    <property type="match status" value="1"/>
</dbReference>
<dbReference type="InterPro" id="IPR036388">
    <property type="entry name" value="WH-like_DNA-bd_sf"/>
</dbReference>
<evidence type="ECO:0000256" key="2">
    <source>
        <dbReference type="ARBA" id="ARBA00022840"/>
    </source>
</evidence>
<keyword evidence="5" id="KW-1185">Reference proteome</keyword>
<dbReference type="SUPFAM" id="SSF52540">
    <property type="entry name" value="P-loop containing nucleoside triphosphate hydrolases"/>
    <property type="match status" value="1"/>
</dbReference>
<dbReference type="GO" id="GO:0003677">
    <property type="term" value="F:DNA binding"/>
    <property type="evidence" value="ECO:0007669"/>
    <property type="project" value="InterPro"/>
</dbReference>
<dbReference type="PROSITE" id="PS50043">
    <property type="entry name" value="HTH_LUXR_2"/>
    <property type="match status" value="1"/>
</dbReference>
<evidence type="ECO:0000313" key="4">
    <source>
        <dbReference type="EMBL" id="RYV49749.1"/>
    </source>
</evidence>
<dbReference type="SMART" id="SM00421">
    <property type="entry name" value="HTH_LUXR"/>
    <property type="match status" value="1"/>
</dbReference>